<reference evidence="5 6" key="1">
    <citation type="submission" date="2024-03" db="EMBL/GenBank/DDBJ databases">
        <title>WGS assembly of Saponaria officinalis var. Norfolk2.</title>
        <authorList>
            <person name="Jenkins J."/>
            <person name="Shu S."/>
            <person name="Grimwood J."/>
            <person name="Barry K."/>
            <person name="Goodstein D."/>
            <person name="Schmutz J."/>
            <person name="Leebens-Mack J."/>
            <person name="Osbourn A."/>
        </authorList>
    </citation>
    <scope>NUCLEOTIDE SEQUENCE [LARGE SCALE GENOMIC DNA]</scope>
    <source>
        <strain evidence="6">cv. Norfolk2</strain>
        <strain evidence="5">JIC</strain>
        <tissue evidence="5">Leaf</tissue>
    </source>
</reference>
<evidence type="ECO:0000256" key="3">
    <source>
        <dbReference type="SAM" id="MobiDB-lite"/>
    </source>
</evidence>
<dbReference type="InterPro" id="IPR012677">
    <property type="entry name" value="Nucleotide-bd_a/b_plait_sf"/>
</dbReference>
<name>A0AAW1GZA0_SAPOF</name>
<protein>
    <recommendedName>
        <fullName evidence="4">RRM domain-containing protein</fullName>
    </recommendedName>
</protein>
<dbReference type="InterPro" id="IPR052462">
    <property type="entry name" value="SLIRP/GR-RBP-like"/>
</dbReference>
<evidence type="ECO:0000259" key="4">
    <source>
        <dbReference type="PROSITE" id="PS50102"/>
    </source>
</evidence>
<evidence type="ECO:0000313" key="6">
    <source>
        <dbReference type="Proteomes" id="UP001443914"/>
    </source>
</evidence>
<proteinExistence type="predicted"/>
<dbReference type="CDD" id="cd21608">
    <property type="entry name" value="RRM2_NsCP33_like"/>
    <property type="match status" value="1"/>
</dbReference>
<dbReference type="InterPro" id="IPR000504">
    <property type="entry name" value="RRM_dom"/>
</dbReference>
<dbReference type="SUPFAM" id="SSF54928">
    <property type="entry name" value="RNA-binding domain, RBD"/>
    <property type="match status" value="1"/>
</dbReference>
<gene>
    <name evidence="5" type="ORF">RND81_13G110700</name>
</gene>
<accession>A0AAW1GZA0</accession>
<evidence type="ECO:0000256" key="1">
    <source>
        <dbReference type="ARBA" id="ARBA00022884"/>
    </source>
</evidence>
<feature type="domain" description="RRM" evidence="4">
    <location>
        <begin position="42"/>
        <end position="120"/>
    </location>
</feature>
<dbReference type="PANTHER" id="PTHR48027">
    <property type="entry name" value="HETEROGENEOUS NUCLEAR RIBONUCLEOPROTEIN 87F-RELATED"/>
    <property type="match status" value="1"/>
</dbReference>
<dbReference type="Gene3D" id="3.30.70.330">
    <property type="match status" value="1"/>
</dbReference>
<evidence type="ECO:0000256" key="2">
    <source>
        <dbReference type="PROSITE-ProRule" id="PRU00176"/>
    </source>
</evidence>
<dbReference type="EMBL" id="JBDFQZ010000013">
    <property type="protein sequence ID" value="KAK9669120.1"/>
    <property type="molecule type" value="Genomic_DNA"/>
</dbReference>
<dbReference type="Proteomes" id="UP001443914">
    <property type="component" value="Unassembled WGS sequence"/>
</dbReference>
<dbReference type="FunFam" id="3.30.70.330:FF:000571">
    <property type="entry name" value="Glycine-rich RNA-binding protein 3 mitochondrial"/>
    <property type="match status" value="1"/>
</dbReference>
<dbReference type="SMART" id="SM00360">
    <property type="entry name" value="RRM"/>
    <property type="match status" value="1"/>
</dbReference>
<dbReference type="PROSITE" id="PS50102">
    <property type="entry name" value="RRM"/>
    <property type="match status" value="1"/>
</dbReference>
<dbReference type="GO" id="GO:0003723">
    <property type="term" value="F:RNA binding"/>
    <property type="evidence" value="ECO:0007669"/>
    <property type="project" value="UniProtKB-UniRule"/>
</dbReference>
<dbReference type="InterPro" id="IPR048289">
    <property type="entry name" value="RRM2_NsCP33-like"/>
</dbReference>
<organism evidence="5 6">
    <name type="scientific">Saponaria officinalis</name>
    <name type="common">Common soapwort</name>
    <name type="synonym">Lychnis saponaria</name>
    <dbReference type="NCBI Taxonomy" id="3572"/>
    <lineage>
        <taxon>Eukaryota</taxon>
        <taxon>Viridiplantae</taxon>
        <taxon>Streptophyta</taxon>
        <taxon>Embryophyta</taxon>
        <taxon>Tracheophyta</taxon>
        <taxon>Spermatophyta</taxon>
        <taxon>Magnoliopsida</taxon>
        <taxon>eudicotyledons</taxon>
        <taxon>Gunneridae</taxon>
        <taxon>Pentapetalae</taxon>
        <taxon>Caryophyllales</taxon>
        <taxon>Caryophyllaceae</taxon>
        <taxon>Caryophylleae</taxon>
        <taxon>Saponaria</taxon>
    </lineage>
</organism>
<keyword evidence="1 2" id="KW-0694">RNA-binding</keyword>
<sequence>MAFLSRVGSIMKQTVSKQIGIGSQLSASNPSIYQALRCMSTSKVFVGGLSYAINDSSLRDTFSQYGDVIEARVIIDREQNRSKGFGFVTFASTEEASSAIQALDGQELQGRRVKVDYATERAPRPFGGGGGYGGGGYGGGYGGGGGGYGGGGGGYGGQKSYGGGGQQSYGGGGGYGGGQYGGGNSGGGYNSGSLNQGVAAGLDDSFLSGDAAGGNAPSNTGFPSSGFEGGSGFGNSAAAGDQFGNGSIGSVGNDAGNFDLGGPPEGNFGNDEPDEFAKRA</sequence>
<feature type="region of interest" description="Disordered" evidence="3">
    <location>
        <begin position="210"/>
        <end position="280"/>
    </location>
</feature>
<evidence type="ECO:0000313" key="5">
    <source>
        <dbReference type="EMBL" id="KAK9669120.1"/>
    </source>
</evidence>
<keyword evidence="6" id="KW-1185">Reference proteome</keyword>
<dbReference type="InterPro" id="IPR035979">
    <property type="entry name" value="RBD_domain_sf"/>
</dbReference>
<dbReference type="AlphaFoldDB" id="A0AAW1GZA0"/>
<dbReference type="EMBL" id="JBDFQZ010000013">
    <property type="protein sequence ID" value="KAK9669121.1"/>
    <property type="molecule type" value="Genomic_DNA"/>
</dbReference>
<comment type="caution">
    <text evidence="5">The sequence shown here is derived from an EMBL/GenBank/DDBJ whole genome shotgun (WGS) entry which is preliminary data.</text>
</comment>
<dbReference type="Pfam" id="PF00076">
    <property type="entry name" value="RRM_1"/>
    <property type="match status" value="1"/>
</dbReference>